<accession>A0AAV7LVF9</accession>
<evidence type="ECO:0000313" key="2">
    <source>
        <dbReference type="EMBL" id="KAJ1091595.1"/>
    </source>
</evidence>
<evidence type="ECO:0000313" key="3">
    <source>
        <dbReference type="Proteomes" id="UP001066276"/>
    </source>
</evidence>
<gene>
    <name evidence="2" type="ORF">NDU88_004714</name>
</gene>
<dbReference type="EMBL" id="JANPWB010000015">
    <property type="protein sequence ID" value="KAJ1091595.1"/>
    <property type="molecule type" value="Genomic_DNA"/>
</dbReference>
<dbReference type="Proteomes" id="UP001066276">
    <property type="component" value="Chromosome 11"/>
</dbReference>
<keyword evidence="3" id="KW-1185">Reference proteome</keyword>
<feature type="chain" id="PRO_5043485061" evidence="1">
    <location>
        <begin position="36"/>
        <end position="127"/>
    </location>
</feature>
<comment type="caution">
    <text evidence="2">The sequence shown here is derived from an EMBL/GenBank/DDBJ whole genome shotgun (WGS) entry which is preliminary data.</text>
</comment>
<proteinExistence type="predicted"/>
<name>A0AAV7LVF9_PLEWA</name>
<protein>
    <submittedName>
        <fullName evidence="2">Uncharacterized protein</fullName>
    </submittedName>
</protein>
<reference evidence="2" key="1">
    <citation type="journal article" date="2022" name="bioRxiv">
        <title>Sequencing and chromosome-scale assembly of the giantPleurodeles waltlgenome.</title>
        <authorList>
            <person name="Brown T."/>
            <person name="Elewa A."/>
            <person name="Iarovenko S."/>
            <person name="Subramanian E."/>
            <person name="Araus A.J."/>
            <person name="Petzold A."/>
            <person name="Susuki M."/>
            <person name="Suzuki K.-i.T."/>
            <person name="Hayashi T."/>
            <person name="Toyoda A."/>
            <person name="Oliveira C."/>
            <person name="Osipova E."/>
            <person name="Leigh N.D."/>
            <person name="Simon A."/>
            <person name="Yun M.H."/>
        </authorList>
    </citation>
    <scope>NUCLEOTIDE SEQUENCE</scope>
    <source>
        <strain evidence="2">20211129_DDA</strain>
        <tissue evidence="2">Liver</tissue>
    </source>
</reference>
<evidence type="ECO:0000256" key="1">
    <source>
        <dbReference type="SAM" id="SignalP"/>
    </source>
</evidence>
<sequence length="127" mass="14130">MKHCLLGLPPHQAKGSKMRCCFALLGVVLARKCSAVHWASSAPPTLICRLAGLKQWAMAEKCKLKRVGQDPYAENWEEGMIDCLDANNWESEEGLDHQERDKEDSVSVGSNASWELEMQAMDGTQIL</sequence>
<feature type="signal peptide" evidence="1">
    <location>
        <begin position="1"/>
        <end position="35"/>
    </location>
</feature>
<organism evidence="2 3">
    <name type="scientific">Pleurodeles waltl</name>
    <name type="common">Iberian ribbed newt</name>
    <dbReference type="NCBI Taxonomy" id="8319"/>
    <lineage>
        <taxon>Eukaryota</taxon>
        <taxon>Metazoa</taxon>
        <taxon>Chordata</taxon>
        <taxon>Craniata</taxon>
        <taxon>Vertebrata</taxon>
        <taxon>Euteleostomi</taxon>
        <taxon>Amphibia</taxon>
        <taxon>Batrachia</taxon>
        <taxon>Caudata</taxon>
        <taxon>Salamandroidea</taxon>
        <taxon>Salamandridae</taxon>
        <taxon>Pleurodelinae</taxon>
        <taxon>Pleurodeles</taxon>
    </lineage>
</organism>
<dbReference type="AlphaFoldDB" id="A0AAV7LVF9"/>
<keyword evidence="1" id="KW-0732">Signal</keyword>